<dbReference type="InterPro" id="IPR032466">
    <property type="entry name" value="Metal_Hydrolase"/>
</dbReference>
<dbReference type="InterPro" id="IPR032465">
    <property type="entry name" value="ACMSD"/>
</dbReference>
<reference evidence="3 4" key="1">
    <citation type="submission" date="2018-10" db="EMBL/GenBank/DDBJ databases">
        <title>Natrarchaeobius chitinivorans gen. nov., sp. nov., and Natrarchaeobius haloalkaliphilus sp. nov., alkaliphilic, chitin-utilizing haloarchaea from hypersaline alkaline lakes.</title>
        <authorList>
            <person name="Sorokin D.Y."/>
            <person name="Elcheninov A.G."/>
            <person name="Kostrikina N.A."/>
            <person name="Bale N.J."/>
            <person name="Sinninghe Damste J.S."/>
            <person name="Khijniak T.V."/>
            <person name="Kublanov I.V."/>
            <person name="Toshchakov S.V."/>
        </authorList>
    </citation>
    <scope>NUCLEOTIDE SEQUENCE [LARGE SCALE GENOMIC DNA]</scope>
    <source>
        <strain evidence="3 4">AArcht-Sl</strain>
    </source>
</reference>
<keyword evidence="4" id="KW-1185">Reference proteome</keyword>
<feature type="domain" description="Amidohydrolase-related" evidence="2">
    <location>
        <begin position="107"/>
        <end position="352"/>
    </location>
</feature>
<dbReference type="EMBL" id="REFY01000005">
    <property type="protein sequence ID" value="RQG87932.1"/>
    <property type="molecule type" value="Genomic_DNA"/>
</dbReference>
<gene>
    <name evidence="3" type="ORF">EA462_13805</name>
</gene>
<dbReference type="GO" id="GO:0019748">
    <property type="term" value="P:secondary metabolic process"/>
    <property type="evidence" value="ECO:0007669"/>
    <property type="project" value="TreeGrafter"/>
</dbReference>
<protein>
    <submittedName>
        <fullName evidence="3">Amidohydrolase</fullName>
    </submittedName>
</protein>
<evidence type="ECO:0000313" key="3">
    <source>
        <dbReference type="EMBL" id="RQG87932.1"/>
    </source>
</evidence>
<keyword evidence="1" id="KW-0456">Lyase</keyword>
<dbReference type="InterPro" id="IPR006680">
    <property type="entry name" value="Amidohydro-rel"/>
</dbReference>
<evidence type="ECO:0000313" key="4">
    <source>
        <dbReference type="Proteomes" id="UP000273828"/>
    </source>
</evidence>
<dbReference type="Proteomes" id="UP000273828">
    <property type="component" value="Unassembled WGS sequence"/>
</dbReference>
<comment type="caution">
    <text evidence="3">The sequence shown here is derived from an EMBL/GenBank/DDBJ whole genome shotgun (WGS) entry which is preliminary data.</text>
</comment>
<proteinExistence type="predicted"/>
<dbReference type="SUPFAM" id="SSF51556">
    <property type="entry name" value="Metallo-dependent hydrolases"/>
    <property type="match status" value="1"/>
</dbReference>
<dbReference type="AlphaFoldDB" id="A0A3N6NVP3"/>
<name>A0A3N6NVP3_9EURY</name>
<accession>A0A3N6NVP3</accession>
<dbReference type="Gene3D" id="3.20.20.140">
    <property type="entry name" value="Metal-dependent hydrolases"/>
    <property type="match status" value="1"/>
</dbReference>
<dbReference type="RefSeq" id="WP_124179132.1">
    <property type="nucleotide sequence ID" value="NZ_REFY01000005.1"/>
</dbReference>
<dbReference type="Pfam" id="PF04909">
    <property type="entry name" value="Amidohydro_2"/>
    <property type="match status" value="1"/>
</dbReference>
<sequence length="352" mass="39586">MDGYEVVDADAHYFETLDHIAPYLDEPWKTRLSQKIDSPQSSIYPTSSGDRNVFGRIARDELSLSDMTPEDIPMIMDHLDVDKTIILSQKMLSFGRIKGDDERPVILANGYVDYMLDKVVDPDEGVYTMIPAPYQDPQAAADLIHRVGDEDGICGVCLVTPGAEPPMGNRRYDVIYEAAQKEGLALNFHAGGGGLDEFHIKGYEKFIETHTLGFLMNNMAQLTSVVVQGVPEKFPDLEIAFQESGIFWVPLMMRRLDAEYLKRPSEAPLLEKRPSEYIKEFYYGIQPLEVPENEAELEGVIETIGGASQLMYASDYPHWDYDLPEVISERPFLSDDEKARILSGTANEVFGL</sequence>
<dbReference type="GO" id="GO:0016787">
    <property type="term" value="F:hydrolase activity"/>
    <property type="evidence" value="ECO:0007669"/>
    <property type="project" value="UniProtKB-KW"/>
</dbReference>
<dbReference type="OrthoDB" id="189863at2157"/>
<dbReference type="PANTHER" id="PTHR21240:SF28">
    <property type="entry name" value="ISO-OROTATE DECARBOXYLASE (EUROFUNG)"/>
    <property type="match status" value="1"/>
</dbReference>
<dbReference type="PANTHER" id="PTHR21240">
    <property type="entry name" value="2-AMINO-3-CARBOXYLMUCONATE-6-SEMIALDEHYDE DECARBOXYLASE"/>
    <property type="match status" value="1"/>
</dbReference>
<evidence type="ECO:0000259" key="2">
    <source>
        <dbReference type="Pfam" id="PF04909"/>
    </source>
</evidence>
<keyword evidence="3" id="KW-0378">Hydrolase</keyword>
<dbReference type="GO" id="GO:0005737">
    <property type="term" value="C:cytoplasm"/>
    <property type="evidence" value="ECO:0007669"/>
    <property type="project" value="TreeGrafter"/>
</dbReference>
<organism evidence="3 4">
    <name type="scientific">Natrarchaeobius halalkaliphilus</name>
    <dbReference type="NCBI Taxonomy" id="1679091"/>
    <lineage>
        <taxon>Archaea</taxon>
        <taxon>Methanobacteriati</taxon>
        <taxon>Methanobacteriota</taxon>
        <taxon>Stenosarchaea group</taxon>
        <taxon>Halobacteria</taxon>
        <taxon>Halobacteriales</taxon>
        <taxon>Natrialbaceae</taxon>
        <taxon>Natrarchaeobius</taxon>
    </lineage>
</organism>
<evidence type="ECO:0000256" key="1">
    <source>
        <dbReference type="ARBA" id="ARBA00023239"/>
    </source>
</evidence>
<dbReference type="GO" id="GO:0016831">
    <property type="term" value="F:carboxy-lyase activity"/>
    <property type="evidence" value="ECO:0007669"/>
    <property type="project" value="InterPro"/>
</dbReference>